<protein>
    <submittedName>
        <fullName evidence="2">GNAT family N-acetyltransferase</fullName>
    </submittedName>
</protein>
<name>A0A2S7VP75_9VIBR</name>
<organism evidence="2 3">
    <name type="scientific">Vibrio chagasii</name>
    <dbReference type="NCBI Taxonomy" id="170679"/>
    <lineage>
        <taxon>Bacteria</taxon>
        <taxon>Pseudomonadati</taxon>
        <taxon>Pseudomonadota</taxon>
        <taxon>Gammaproteobacteria</taxon>
        <taxon>Vibrionales</taxon>
        <taxon>Vibrionaceae</taxon>
        <taxon>Vibrio</taxon>
    </lineage>
</organism>
<keyword evidence="3" id="KW-1185">Reference proteome</keyword>
<dbReference type="Gene3D" id="3.40.630.30">
    <property type="match status" value="1"/>
</dbReference>
<dbReference type="GO" id="GO:0016747">
    <property type="term" value="F:acyltransferase activity, transferring groups other than amino-acyl groups"/>
    <property type="evidence" value="ECO:0007669"/>
    <property type="project" value="InterPro"/>
</dbReference>
<dbReference type="SUPFAM" id="SSF55729">
    <property type="entry name" value="Acyl-CoA N-acyltransferases (Nat)"/>
    <property type="match status" value="1"/>
</dbReference>
<sequence length="171" mass="19349">MQQNITTERLILRPFRLSDSERVAELAGEKVIADMTANIPHPYEVNMAADWINTHESFFNEGKGVVYAITLKANDEIIGAVSFPSLQDGVGILGYWLGVPFWGQGIAYEASLALVEYSKAHFGLTELKVMHLSENKRSESVIRKLGVKFVEKQIRKVHGRDRELYLYHSLL</sequence>
<dbReference type="AlphaFoldDB" id="A0A2S7VP75"/>
<evidence type="ECO:0000259" key="1">
    <source>
        <dbReference type="PROSITE" id="PS51186"/>
    </source>
</evidence>
<dbReference type="RefSeq" id="WP_105023576.1">
    <property type="nucleotide sequence ID" value="NZ_MSCI01000001.1"/>
</dbReference>
<gene>
    <name evidence="2" type="ORF">BTO10_03465</name>
</gene>
<keyword evidence="2" id="KW-0808">Transferase</keyword>
<dbReference type="Pfam" id="PF13302">
    <property type="entry name" value="Acetyltransf_3"/>
    <property type="match status" value="1"/>
</dbReference>
<dbReference type="InterPro" id="IPR016181">
    <property type="entry name" value="Acyl_CoA_acyltransferase"/>
</dbReference>
<dbReference type="PANTHER" id="PTHR43792">
    <property type="entry name" value="GNAT FAMILY, PUTATIVE (AFU_ORTHOLOGUE AFUA_3G00765)-RELATED-RELATED"/>
    <property type="match status" value="1"/>
</dbReference>
<comment type="caution">
    <text evidence="2">The sequence shown here is derived from an EMBL/GenBank/DDBJ whole genome shotgun (WGS) entry which is preliminary data.</text>
</comment>
<dbReference type="InterPro" id="IPR051531">
    <property type="entry name" value="N-acetyltransferase"/>
</dbReference>
<accession>A0A2S7VP75</accession>
<dbReference type="PROSITE" id="PS51186">
    <property type="entry name" value="GNAT"/>
    <property type="match status" value="1"/>
</dbReference>
<dbReference type="InterPro" id="IPR000182">
    <property type="entry name" value="GNAT_dom"/>
</dbReference>
<evidence type="ECO:0000313" key="2">
    <source>
        <dbReference type="EMBL" id="PQJ63868.1"/>
    </source>
</evidence>
<dbReference type="Proteomes" id="UP000238707">
    <property type="component" value="Unassembled WGS sequence"/>
</dbReference>
<evidence type="ECO:0000313" key="3">
    <source>
        <dbReference type="Proteomes" id="UP000238707"/>
    </source>
</evidence>
<feature type="domain" description="N-acetyltransferase" evidence="1">
    <location>
        <begin position="10"/>
        <end position="171"/>
    </location>
</feature>
<reference evidence="2 3" key="1">
    <citation type="submission" date="2016-12" db="EMBL/GenBank/DDBJ databases">
        <title>Diversity of luminous bacteria.</title>
        <authorList>
            <person name="Yoshizawa S."/>
            <person name="Kogure K."/>
        </authorList>
    </citation>
    <scope>NUCLEOTIDE SEQUENCE [LARGE SCALE GENOMIC DNA]</scope>
    <source>
        <strain evidence="2 3">LC2-408</strain>
    </source>
</reference>
<dbReference type="EMBL" id="MSCI01000001">
    <property type="protein sequence ID" value="PQJ63868.1"/>
    <property type="molecule type" value="Genomic_DNA"/>
</dbReference>
<proteinExistence type="predicted"/>